<reference evidence="1" key="2">
    <citation type="journal article" date="2015" name="Data Brief">
        <title>Shoot transcriptome of the giant reed, Arundo donax.</title>
        <authorList>
            <person name="Barrero R.A."/>
            <person name="Guerrero F.D."/>
            <person name="Moolhuijzen P."/>
            <person name="Goolsby J.A."/>
            <person name="Tidwell J."/>
            <person name="Bellgard S.E."/>
            <person name="Bellgard M.I."/>
        </authorList>
    </citation>
    <scope>NUCLEOTIDE SEQUENCE</scope>
    <source>
        <tissue evidence="1">Shoot tissue taken approximately 20 cm above the soil surface</tissue>
    </source>
</reference>
<dbReference type="EMBL" id="GBRH01274602">
    <property type="protein sequence ID" value="JAD23293.1"/>
    <property type="molecule type" value="Transcribed_RNA"/>
</dbReference>
<protein>
    <submittedName>
        <fullName evidence="1">Uncharacterized protein</fullName>
    </submittedName>
</protein>
<organism evidence="1">
    <name type="scientific">Arundo donax</name>
    <name type="common">Giant reed</name>
    <name type="synonym">Donax arundinaceus</name>
    <dbReference type="NCBI Taxonomy" id="35708"/>
    <lineage>
        <taxon>Eukaryota</taxon>
        <taxon>Viridiplantae</taxon>
        <taxon>Streptophyta</taxon>
        <taxon>Embryophyta</taxon>
        <taxon>Tracheophyta</taxon>
        <taxon>Spermatophyta</taxon>
        <taxon>Magnoliopsida</taxon>
        <taxon>Liliopsida</taxon>
        <taxon>Poales</taxon>
        <taxon>Poaceae</taxon>
        <taxon>PACMAD clade</taxon>
        <taxon>Arundinoideae</taxon>
        <taxon>Arundineae</taxon>
        <taxon>Arundo</taxon>
    </lineage>
</organism>
<evidence type="ECO:0000313" key="1">
    <source>
        <dbReference type="EMBL" id="JAD23293.1"/>
    </source>
</evidence>
<accession>A0A0A8YCQ4</accession>
<dbReference type="AlphaFoldDB" id="A0A0A8YCQ4"/>
<proteinExistence type="predicted"/>
<reference evidence="1" key="1">
    <citation type="submission" date="2014-09" db="EMBL/GenBank/DDBJ databases">
        <authorList>
            <person name="Magalhaes I.L.F."/>
            <person name="Oliveira U."/>
            <person name="Santos F.R."/>
            <person name="Vidigal T.H.D.A."/>
            <person name="Brescovit A.D."/>
            <person name="Santos A.J."/>
        </authorList>
    </citation>
    <scope>NUCLEOTIDE SEQUENCE</scope>
    <source>
        <tissue evidence="1">Shoot tissue taken approximately 20 cm above the soil surface</tissue>
    </source>
</reference>
<sequence>MHKLSSQYPHMMEWNIGQPGILMLKECFQ</sequence>
<name>A0A0A8YCQ4_ARUDO</name>